<keyword evidence="6" id="KW-0500">Molybdenum</keyword>
<comment type="cofactor">
    <cofactor evidence="6">
        <name>Mg(2+)</name>
        <dbReference type="ChEBI" id="CHEBI:18420"/>
    </cofactor>
</comment>
<comment type="caution">
    <text evidence="8">The sequence shown here is derived from an EMBL/GenBank/DDBJ whole genome shotgun (WGS) entry which is preliminary data.</text>
</comment>
<evidence type="ECO:0000256" key="5">
    <source>
        <dbReference type="ARBA" id="ARBA00047317"/>
    </source>
</evidence>
<evidence type="ECO:0000256" key="1">
    <source>
        <dbReference type="ARBA" id="ARBA00002901"/>
    </source>
</evidence>
<sequence length="431" mass="45740">MSLSCFEFVDKKSQLTLEEAQQLLLDEARLWHQQQDRVHRLPLQQALGAHLAASLSAPQAVPPHTNSAMDGYALVGASLVSQTQWQLVGTQLAGQMTSHRLQPGEAMAITTGAALPPGADTVVMQEQCHVEGDQLTIQRAAEMRIGANVRQAGEDLQQGQQVLAAGARLGPVQLGLLASLGCADVPVRPALKVAVFSTGDEVVAAGQPLAPGQIYDTNRTSLISLLQALGCQVSDLGILPDDQQVIHQALAQAALTHQLVITSGGVSVGQADWIKPVLNQLGETRFWQLAIRPGRPFAFGHLGQNASGETCFFAGLPGNPVAVMVTFMLLVQPLILALQGAEAGAATPVHAQAEEEIKSRLGRSDFYRARLSTSPTGQLSVRVVGEQGSGRLSSMHEANCLVRLDEQEALKARGDSVRVYPFAGFLAGYLA</sequence>
<name>A0ABW8Q0M0_9GAMM</name>
<dbReference type="Gene3D" id="2.170.190.11">
    <property type="entry name" value="Molybdopterin biosynthesis moea protein, domain 3"/>
    <property type="match status" value="1"/>
</dbReference>
<gene>
    <name evidence="8" type="primary">glp</name>
    <name evidence="8" type="ORF">V6U78_11445</name>
</gene>
<evidence type="ECO:0000256" key="2">
    <source>
        <dbReference type="ARBA" id="ARBA00005046"/>
    </source>
</evidence>
<proteinExistence type="inferred from homology"/>
<evidence type="ECO:0000313" key="9">
    <source>
        <dbReference type="Proteomes" id="UP001621714"/>
    </source>
</evidence>
<dbReference type="EC" id="2.10.1.1" evidence="6"/>
<dbReference type="InterPro" id="IPR036425">
    <property type="entry name" value="MoaB/Mog-like_dom_sf"/>
</dbReference>
<protein>
    <recommendedName>
        <fullName evidence="6">Molybdopterin molybdenumtransferase</fullName>
        <ecNumber evidence="6">2.10.1.1</ecNumber>
    </recommendedName>
</protein>
<dbReference type="Pfam" id="PF00994">
    <property type="entry name" value="MoCF_biosynth"/>
    <property type="match status" value="1"/>
</dbReference>
<comment type="function">
    <text evidence="1 6">Catalyzes the insertion of molybdate into adenylated molybdopterin with the concomitant release of AMP.</text>
</comment>
<keyword evidence="6" id="KW-0479">Metal-binding</keyword>
<dbReference type="PANTHER" id="PTHR10192:SF5">
    <property type="entry name" value="GEPHYRIN"/>
    <property type="match status" value="1"/>
</dbReference>
<dbReference type="EMBL" id="JBANFI010000007">
    <property type="protein sequence ID" value="MFK7161651.1"/>
    <property type="molecule type" value="Genomic_DNA"/>
</dbReference>
<dbReference type="Gene3D" id="3.90.105.10">
    <property type="entry name" value="Molybdopterin biosynthesis moea protein, domain 2"/>
    <property type="match status" value="1"/>
</dbReference>
<dbReference type="InterPro" id="IPR008284">
    <property type="entry name" value="MoCF_biosynth_CS"/>
</dbReference>
<dbReference type="Proteomes" id="UP001621714">
    <property type="component" value="Unassembled WGS sequence"/>
</dbReference>
<feature type="domain" description="MoaB/Mog" evidence="7">
    <location>
        <begin position="194"/>
        <end position="337"/>
    </location>
</feature>
<comment type="pathway">
    <text evidence="2 6">Cofactor biosynthesis; molybdopterin biosynthesis.</text>
</comment>
<dbReference type="Gene3D" id="3.40.980.10">
    <property type="entry name" value="MoaB/Mog-like domain"/>
    <property type="match status" value="1"/>
</dbReference>
<reference evidence="8 9" key="1">
    <citation type="submission" date="2024-02" db="EMBL/GenBank/DDBJ databases">
        <title>Marinospirillum sp. MEB 164 isolated from Lonar lake sediment.</title>
        <authorList>
            <person name="Joshi A."/>
            <person name="Thite S."/>
        </authorList>
    </citation>
    <scope>NUCLEOTIDE SEQUENCE [LARGE SCALE GENOMIC DNA]</scope>
    <source>
        <strain evidence="8 9">MEB164</strain>
    </source>
</reference>
<evidence type="ECO:0000313" key="8">
    <source>
        <dbReference type="EMBL" id="MFK7161651.1"/>
    </source>
</evidence>
<evidence type="ECO:0000256" key="3">
    <source>
        <dbReference type="ARBA" id="ARBA00010763"/>
    </source>
</evidence>
<keyword evidence="4 6" id="KW-0501">Molybdenum cofactor biosynthesis</keyword>
<comment type="catalytic activity">
    <reaction evidence="5">
        <text>adenylyl-molybdopterin + molybdate = Mo-molybdopterin + AMP + H(+)</text>
        <dbReference type="Rhea" id="RHEA:35047"/>
        <dbReference type="ChEBI" id="CHEBI:15378"/>
        <dbReference type="ChEBI" id="CHEBI:36264"/>
        <dbReference type="ChEBI" id="CHEBI:62727"/>
        <dbReference type="ChEBI" id="CHEBI:71302"/>
        <dbReference type="ChEBI" id="CHEBI:456215"/>
        <dbReference type="EC" id="2.10.1.1"/>
    </reaction>
</comment>
<dbReference type="Pfam" id="PF03453">
    <property type="entry name" value="MoeA_N"/>
    <property type="match status" value="1"/>
</dbReference>
<dbReference type="InterPro" id="IPR038987">
    <property type="entry name" value="MoeA-like"/>
</dbReference>
<comment type="similarity">
    <text evidence="3 6">Belongs to the MoeA family.</text>
</comment>
<dbReference type="CDD" id="cd00887">
    <property type="entry name" value="MoeA"/>
    <property type="match status" value="1"/>
</dbReference>
<dbReference type="InterPro" id="IPR036135">
    <property type="entry name" value="MoeA_linker/N_sf"/>
</dbReference>
<dbReference type="SUPFAM" id="SSF53218">
    <property type="entry name" value="Molybdenum cofactor biosynthesis proteins"/>
    <property type="match status" value="1"/>
</dbReference>
<dbReference type="NCBIfam" id="TIGR00177">
    <property type="entry name" value="molyb_syn"/>
    <property type="match status" value="1"/>
</dbReference>
<dbReference type="InterPro" id="IPR001453">
    <property type="entry name" value="MoaB/Mog_dom"/>
</dbReference>
<dbReference type="Pfam" id="PF03454">
    <property type="entry name" value="MoeA_C"/>
    <property type="match status" value="1"/>
</dbReference>
<accession>A0ABW8Q0M0</accession>
<evidence type="ECO:0000256" key="4">
    <source>
        <dbReference type="ARBA" id="ARBA00023150"/>
    </source>
</evidence>
<dbReference type="RefSeq" id="WP_405340880.1">
    <property type="nucleotide sequence ID" value="NZ_JBANFI010000007.1"/>
</dbReference>
<dbReference type="InterPro" id="IPR005111">
    <property type="entry name" value="MoeA_C_domain_IV"/>
</dbReference>
<dbReference type="NCBIfam" id="NF045515">
    <property type="entry name" value="Glp_gephyrin"/>
    <property type="match status" value="1"/>
</dbReference>
<keyword evidence="6" id="KW-0808">Transferase</keyword>
<dbReference type="InterPro" id="IPR005110">
    <property type="entry name" value="MoeA_linker/N"/>
</dbReference>
<dbReference type="SUPFAM" id="SSF63867">
    <property type="entry name" value="MoeA C-terminal domain-like"/>
    <property type="match status" value="1"/>
</dbReference>
<evidence type="ECO:0000259" key="7">
    <source>
        <dbReference type="SMART" id="SM00852"/>
    </source>
</evidence>
<dbReference type="PANTHER" id="PTHR10192">
    <property type="entry name" value="MOLYBDOPTERIN BIOSYNTHESIS PROTEIN"/>
    <property type="match status" value="1"/>
</dbReference>
<dbReference type="PROSITE" id="PS01079">
    <property type="entry name" value="MOCF_BIOSYNTHESIS_2"/>
    <property type="match status" value="1"/>
</dbReference>
<dbReference type="InterPro" id="IPR036688">
    <property type="entry name" value="MoeA_C_domain_IV_sf"/>
</dbReference>
<dbReference type="SUPFAM" id="SSF63882">
    <property type="entry name" value="MoeA N-terminal region -like"/>
    <property type="match status" value="1"/>
</dbReference>
<keyword evidence="9" id="KW-1185">Reference proteome</keyword>
<keyword evidence="6" id="KW-0460">Magnesium</keyword>
<evidence type="ECO:0000256" key="6">
    <source>
        <dbReference type="RuleBase" id="RU365090"/>
    </source>
</evidence>
<dbReference type="SMART" id="SM00852">
    <property type="entry name" value="MoCF_biosynth"/>
    <property type="match status" value="1"/>
</dbReference>
<organism evidence="8 9">
    <name type="scientific">Marinospirillum alkalitolerans</name>
    <dbReference type="NCBI Taxonomy" id="3123374"/>
    <lineage>
        <taxon>Bacteria</taxon>
        <taxon>Pseudomonadati</taxon>
        <taxon>Pseudomonadota</taxon>
        <taxon>Gammaproteobacteria</taxon>
        <taxon>Oceanospirillales</taxon>
        <taxon>Oceanospirillaceae</taxon>
        <taxon>Marinospirillum</taxon>
    </lineage>
</organism>
<dbReference type="Gene3D" id="2.40.340.10">
    <property type="entry name" value="MoeA, C-terminal, domain IV"/>
    <property type="match status" value="1"/>
</dbReference>